<dbReference type="PANTHER" id="PTHR43791:SF3">
    <property type="entry name" value="MAJOR FACILITATOR SUPERFAMILY (MFS) PROFILE DOMAIN-CONTAINING PROTEIN"/>
    <property type="match status" value="1"/>
</dbReference>
<dbReference type="PROSITE" id="PS50850">
    <property type="entry name" value="MFS"/>
    <property type="match status" value="1"/>
</dbReference>
<dbReference type="InterPro" id="IPR011701">
    <property type="entry name" value="MFS"/>
</dbReference>
<feature type="region of interest" description="Disordered" evidence="6">
    <location>
        <begin position="1"/>
        <end position="21"/>
    </location>
</feature>
<feature type="compositionally biased region" description="Polar residues" evidence="6">
    <location>
        <begin position="9"/>
        <end position="21"/>
    </location>
</feature>
<dbReference type="InterPro" id="IPR020846">
    <property type="entry name" value="MFS_dom"/>
</dbReference>
<feature type="domain" description="Major facilitator superfamily (MFS) profile" evidence="8">
    <location>
        <begin position="58"/>
        <end position="470"/>
    </location>
</feature>
<dbReference type="STRING" id="1884261.A0A5C3QYR2"/>
<dbReference type="FunFam" id="1.20.1250.20:FF:000018">
    <property type="entry name" value="MFS transporter permease"/>
    <property type="match status" value="1"/>
</dbReference>
<dbReference type="GO" id="GO:0022857">
    <property type="term" value="F:transmembrane transporter activity"/>
    <property type="evidence" value="ECO:0007669"/>
    <property type="project" value="InterPro"/>
</dbReference>
<dbReference type="OrthoDB" id="3639251at2759"/>
<evidence type="ECO:0000256" key="2">
    <source>
        <dbReference type="ARBA" id="ARBA00022448"/>
    </source>
</evidence>
<feature type="transmembrane region" description="Helical" evidence="7">
    <location>
        <begin position="377"/>
        <end position="399"/>
    </location>
</feature>
<feature type="transmembrane region" description="Helical" evidence="7">
    <location>
        <begin position="444"/>
        <end position="466"/>
    </location>
</feature>
<evidence type="ECO:0000256" key="3">
    <source>
        <dbReference type="ARBA" id="ARBA00022692"/>
    </source>
</evidence>
<accession>A0A5C3QYR2</accession>
<dbReference type="EMBL" id="ML178814">
    <property type="protein sequence ID" value="TFL07156.1"/>
    <property type="molecule type" value="Genomic_DNA"/>
</dbReference>
<reference evidence="9 10" key="1">
    <citation type="journal article" date="2019" name="Nat. Ecol. Evol.">
        <title>Megaphylogeny resolves global patterns of mushroom evolution.</title>
        <authorList>
            <person name="Varga T."/>
            <person name="Krizsan K."/>
            <person name="Foldi C."/>
            <person name="Dima B."/>
            <person name="Sanchez-Garcia M."/>
            <person name="Sanchez-Ramirez S."/>
            <person name="Szollosi G.J."/>
            <person name="Szarkandi J.G."/>
            <person name="Papp V."/>
            <person name="Albert L."/>
            <person name="Andreopoulos W."/>
            <person name="Angelini C."/>
            <person name="Antonin V."/>
            <person name="Barry K.W."/>
            <person name="Bougher N.L."/>
            <person name="Buchanan P."/>
            <person name="Buyck B."/>
            <person name="Bense V."/>
            <person name="Catcheside P."/>
            <person name="Chovatia M."/>
            <person name="Cooper J."/>
            <person name="Damon W."/>
            <person name="Desjardin D."/>
            <person name="Finy P."/>
            <person name="Geml J."/>
            <person name="Haridas S."/>
            <person name="Hughes K."/>
            <person name="Justo A."/>
            <person name="Karasinski D."/>
            <person name="Kautmanova I."/>
            <person name="Kiss B."/>
            <person name="Kocsube S."/>
            <person name="Kotiranta H."/>
            <person name="LaButti K.M."/>
            <person name="Lechner B.E."/>
            <person name="Liimatainen K."/>
            <person name="Lipzen A."/>
            <person name="Lukacs Z."/>
            <person name="Mihaltcheva S."/>
            <person name="Morgado L.N."/>
            <person name="Niskanen T."/>
            <person name="Noordeloos M.E."/>
            <person name="Ohm R.A."/>
            <person name="Ortiz-Santana B."/>
            <person name="Ovrebo C."/>
            <person name="Racz N."/>
            <person name="Riley R."/>
            <person name="Savchenko A."/>
            <person name="Shiryaev A."/>
            <person name="Soop K."/>
            <person name="Spirin V."/>
            <person name="Szebenyi C."/>
            <person name="Tomsovsky M."/>
            <person name="Tulloss R.E."/>
            <person name="Uehling J."/>
            <person name="Grigoriev I.V."/>
            <person name="Vagvolgyi C."/>
            <person name="Papp T."/>
            <person name="Martin F.M."/>
            <person name="Miettinen O."/>
            <person name="Hibbett D.S."/>
            <person name="Nagy L.G."/>
        </authorList>
    </citation>
    <scope>NUCLEOTIDE SEQUENCE [LARGE SCALE GENOMIC DNA]</scope>
    <source>
        <strain evidence="9 10">CBS 309.79</strain>
    </source>
</reference>
<keyword evidence="3 7" id="KW-0812">Transmembrane</keyword>
<evidence type="ECO:0000256" key="6">
    <source>
        <dbReference type="SAM" id="MobiDB-lite"/>
    </source>
</evidence>
<protein>
    <submittedName>
        <fullName evidence="9">Major facilitator superfamily domain-containing protein</fullName>
    </submittedName>
</protein>
<dbReference type="Proteomes" id="UP000305067">
    <property type="component" value="Unassembled WGS sequence"/>
</dbReference>
<gene>
    <name evidence="9" type="ORF">BDV98DRAFT_587669</name>
</gene>
<dbReference type="Pfam" id="PF07690">
    <property type="entry name" value="MFS_1"/>
    <property type="match status" value="1"/>
</dbReference>
<sequence length="489" mass="54265">MDFKIPRTAQAQAPENTPINSGTVTRYDSIASVEDPQNAAKTFEKKTLRHIDARIVPLLGLLYSFALIDRSNLGIARVVGMGSAGSDMDLTIGNRFSLVLTLFYLPYTLLQLPSNLMLRKVGPRQWLGFCVLGWGAAQCAMGFANNWVFLVICRVFLGAFEAGFFPAQTLIVTTWYKRHEVQTRLAGFYVISIFASGFGPILAFMLSKLNGFMGVPGYAWIFFVEGSITMLLGALAWIFLPDFPDKNTFLRPKETAWVLERIEQDRGDSMPDSISCAIVLHHLWDWKLWAYGLMFMCSVMPTAVIGFFVTIILKGMGWSTTESLFGSSPPFVFAAFSVMFFAWASDRTRHRAGFIAIQAMMTIVGLLLTTYCARGSWRYGGIFLATAGSSGSIPGILAYSGNNVVSQSKRVVTTAVTTAFGGVGGVIATVVFRQQDYPKYIPGMWATILSQVLILVILAILTLHFWRENKRHMETGRLIQGQAKFMYTL</sequence>
<feature type="transmembrane region" description="Helical" evidence="7">
    <location>
        <begin position="96"/>
        <end position="114"/>
    </location>
</feature>
<evidence type="ECO:0000259" key="8">
    <source>
        <dbReference type="PROSITE" id="PS50850"/>
    </source>
</evidence>
<dbReference type="Gene3D" id="1.20.1250.20">
    <property type="entry name" value="MFS general substrate transporter like domains"/>
    <property type="match status" value="2"/>
</dbReference>
<evidence type="ECO:0000313" key="9">
    <source>
        <dbReference type="EMBL" id="TFL07156.1"/>
    </source>
</evidence>
<dbReference type="GO" id="GO:0016020">
    <property type="term" value="C:membrane"/>
    <property type="evidence" value="ECO:0007669"/>
    <property type="project" value="UniProtKB-SubCell"/>
</dbReference>
<evidence type="ECO:0000256" key="1">
    <source>
        <dbReference type="ARBA" id="ARBA00004141"/>
    </source>
</evidence>
<dbReference type="FunFam" id="1.20.1250.20:FF:000013">
    <property type="entry name" value="MFS general substrate transporter"/>
    <property type="match status" value="1"/>
</dbReference>
<dbReference type="InterPro" id="IPR036259">
    <property type="entry name" value="MFS_trans_sf"/>
</dbReference>
<evidence type="ECO:0000313" key="10">
    <source>
        <dbReference type="Proteomes" id="UP000305067"/>
    </source>
</evidence>
<feature type="transmembrane region" description="Helical" evidence="7">
    <location>
        <begin position="288"/>
        <end position="313"/>
    </location>
</feature>
<keyword evidence="10" id="KW-1185">Reference proteome</keyword>
<feature type="transmembrane region" description="Helical" evidence="7">
    <location>
        <begin position="411"/>
        <end position="432"/>
    </location>
</feature>
<feature type="transmembrane region" description="Helical" evidence="7">
    <location>
        <begin position="352"/>
        <end position="371"/>
    </location>
</feature>
<keyword evidence="5 7" id="KW-0472">Membrane</keyword>
<comment type="subcellular location">
    <subcellularLocation>
        <location evidence="1">Membrane</location>
        <topology evidence="1">Multi-pass membrane protein</topology>
    </subcellularLocation>
</comment>
<proteinExistence type="predicted"/>
<feature type="transmembrane region" description="Helical" evidence="7">
    <location>
        <begin position="325"/>
        <end position="345"/>
    </location>
</feature>
<dbReference type="PANTHER" id="PTHR43791">
    <property type="entry name" value="PERMEASE-RELATED"/>
    <property type="match status" value="1"/>
</dbReference>
<dbReference type="AlphaFoldDB" id="A0A5C3QYR2"/>
<feature type="transmembrane region" description="Helical" evidence="7">
    <location>
        <begin position="155"/>
        <end position="176"/>
    </location>
</feature>
<feature type="transmembrane region" description="Helical" evidence="7">
    <location>
        <begin position="218"/>
        <end position="240"/>
    </location>
</feature>
<organism evidence="9 10">
    <name type="scientific">Pterulicium gracile</name>
    <dbReference type="NCBI Taxonomy" id="1884261"/>
    <lineage>
        <taxon>Eukaryota</taxon>
        <taxon>Fungi</taxon>
        <taxon>Dikarya</taxon>
        <taxon>Basidiomycota</taxon>
        <taxon>Agaricomycotina</taxon>
        <taxon>Agaricomycetes</taxon>
        <taxon>Agaricomycetidae</taxon>
        <taxon>Agaricales</taxon>
        <taxon>Pleurotineae</taxon>
        <taxon>Pterulaceae</taxon>
        <taxon>Pterulicium</taxon>
    </lineage>
</organism>
<dbReference type="SUPFAM" id="SSF103473">
    <property type="entry name" value="MFS general substrate transporter"/>
    <property type="match status" value="1"/>
</dbReference>
<keyword evidence="2" id="KW-0813">Transport</keyword>
<evidence type="ECO:0000256" key="7">
    <source>
        <dbReference type="SAM" id="Phobius"/>
    </source>
</evidence>
<evidence type="ECO:0000256" key="4">
    <source>
        <dbReference type="ARBA" id="ARBA00022989"/>
    </source>
</evidence>
<name>A0A5C3QYR2_9AGAR</name>
<feature type="transmembrane region" description="Helical" evidence="7">
    <location>
        <begin position="188"/>
        <end position="206"/>
    </location>
</feature>
<keyword evidence="4 7" id="KW-1133">Transmembrane helix</keyword>
<evidence type="ECO:0000256" key="5">
    <source>
        <dbReference type="ARBA" id="ARBA00023136"/>
    </source>
</evidence>